<dbReference type="WBParaSite" id="GPUH_0001176901-mRNA-1">
    <property type="protein sequence ID" value="GPUH_0001176901-mRNA-1"/>
    <property type="gene ID" value="GPUH_0001176901"/>
</dbReference>
<dbReference type="AlphaFoldDB" id="A0A183DSR4"/>
<organism evidence="4">
    <name type="scientific">Gongylonema pulchrum</name>
    <dbReference type="NCBI Taxonomy" id="637853"/>
    <lineage>
        <taxon>Eukaryota</taxon>
        <taxon>Metazoa</taxon>
        <taxon>Ecdysozoa</taxon>
        <taxon>Nematoda</taxon>
        <taxon>Chromadorea</taxon>
        <taxon>Rhabditida</taxon>
        <taxon>Spirurina</taxon>
        <taxon>Spiruromorpha</taxon>
        <taxon>Spiruroidea</taxon>
        <taxon>Gongylonematidae</taxon>
        <taxon>Gongylonema</taxon>
    </lineage>
</organism>
<evidence type="ECO:0000313" key="2">
    <source>
        <dbReference type="EMBL" id="VDN19203.1"/>
    </source>
</evidence>
<name>A0A183DSR4_9BILA</name>
<evidence type="ECO:0000256" key="1">
    <source>
        <dbReference type="SAM" id="MobiDB-lite"/>
    </source>
</evidence>
<reference evidence="2 3" key="2">
    <citation type="submission" date="2018-11" db="EMBL/GenBank/DDBJ databases">
        <authorList>
            <consortium name="Pathogen Informatics"/>
        </authorList>
    </citation>
    <scope>NUCLEOTIDE SEQUENCE [LARGE SCALE GENOMIC DNA]</scope>
</reference>
<feature type="region of interest" description="Disordered" evidence="1">
    <location>
        <begin position="1"/>
        <end position="35"/>
    </location>
</feature>
<sequence>MTRRNGAAQIPNHSEKASKVIAPSTGVAPNAEMPSSAAAAAAAATQSNVPAPKPHTSKIAAIKSWLSNLPQKLTRNVRVFVS</sequence>
<reference evidence="4" key="1">
    <citation type="submission" date="2016-06" db="UniProtKB">
        <authorList>
            <consortium name="WormBaseParasite"/>
        </authorList>
    </citation>
    <scope>IDENTIFICATION</scope>
</reference>
<accession>A0A183DSR4</accession>
<dbReference type="Proteomes" id="UP000271098">
    <property type="component" value="Unassembled WGS sequence"/>
</dbReference>
<proteinExistence type="predicted"/>
<keyword evidence="3" id="KW-1185">Reference proteome</keyword>
<evidence type="ECO:0000313" key="3">
    <source>
        <dbReference type="Proteomes" id="UP000271098"/>
    </source>
</evidence>
<evidence type="ECO:0000313" key="4">
    <source>
        <dbReference type="WBParaSite" id="GPUH_0001176901-mRNA-1"/>
    </source>
</evidence>
<dbReference type="EMBL" id="UYRT01078781">
    <property type="protein sequence ID" value="VDN19203.1"/>
    <property type="molecule type" value="Genomic_DNA"/>
</dbReference>
<gene>
    <name evidence="2" type="ORF">GPUH_LOCUS11755</name>
</gene>
<protein>
    <submittedName>
        <fullName evidence="2 4">Uncharacterized protein</fullName>
    </submittedName>
</protein>